<evidence type="ECO:0000313" key="2">
    <source>
        <dbReference type="Proteomes" id="UP001179952"/>
    </source>
</evidence>
<reference evidence="1" key="1">
    <citation type="journal article" date="2023" name="Nat. Commun.">
        <title>Diploid and tetraploid genomes of Acorus and the evolution of monocots.</title>
        <authorList>
            <person name="Ma L."/>
            <person name="Liu K.W."/>
            <person name="Li Z."/>
            <person name="Hsiao Y.Y."/>
            <person name="Qi Y."/>
            <person name="Fu T."/>
            <person name="Tang G.D."/>
            <person name="Zhang D."/>
            <person name="Sun W.H."/>
            <person name="Liu D.K."/>
            <person name="Li Y."/>
            <person name="Chen G.Z."/>
            <person name="Liu X.D."/>
            <person name="Liao X.Y."/>
            <person name="Jiang Y.T."/>
            <person name="Yu X."/>
            <person name="Hao Y."/>
            <person name="Huang J."/>
            <person name="Zhao X.W."/>
            <person name="Ke S."/>
            <person name="Chen Y.Y."/>
            <person name="Wu W.L."/>
            <person name="Hsu J.L."/>
            <person name="Lin Y.F."/>
            <person name="Huang M.D."/>
            <person name="Li C.Y."/>
            <person name="Huang L."/>
            <person name="Wang Z.W."/>
            <person name="Zhao X."/>
            <person name="Zhong W.Y."/>
            <person name="Peng D.H."/>
            <person name="Ahmad S."/>
            <person name="Lan S."/>
            <person name="Zhang J.S."/>
            <person name="Tsai W.C."/>
            <person name="Van de Peer Y."/>
            <person name="Liu Z.J."/>
        </authorList>
    </citation>
    <scope>NUCLEOTIDE SEQUENCE</scope>
    <source>
        <strain evidence="1">SCP</strain>
    </source>
</reference>
<proteinExistence type="predicted"/>
<comment type="caution">
    <text evidence="1">The sequence shown here is derived from an EMBL/GenBank/DDBJ whole genome shotgun (WGS) entry which is preliminary data.</text>
</comment>
<reference evidence="1" key="2">
    <citation type="submission" date="2023-06" db="EMBL/GenBank/DDBJ databases">
        <authorList>
            <person name="Ma L."/>
            <person name="Liu K.-W."/>
            <person name="Li Z."/>
            <person name="Hsiao Y.-Y."/>
            <person name="Qi Y."/>
            <person name="Fu T."/>
            <person name="Tang G."/>
            <person name="Zhang D."/>
            <person name="Sun W.-H."/>
            <person name="Liu D.-K."/>
            <person name="Li Y."/>
            <person name="Chen G.-Z."/>
            <person name="Liu X.-D."/>
            <person name="Liao X.-Y."/>
            <person name="Jiang Y.-T."/>
            <person name="Yu X."/>
            <person name="Hao Y."/>
            <person name="Huang J."/>
            <person name="Zhao X.-W."/>
            <person name="Ke S."/>
            <person name="Chen Y.-Y."/>
            <person name="Wu W.-L."/>
            <person name="Hsu J.-L."/>
            <person name="Lin Y.-F."/>
            <person name="Huang M.-D."/>
            <person name="Li C.-Y."/>
            <person name="Huang L."/>
            <person name="Wang Z.-W."/>
            <person name="Zhao X."/>
            <person name="Zhong W.-Y."/>
            <person name="Peng D.-H."/>
            <person name="Ahmad S."/>
            <person name="Lan S."/>
            <person name="Zhang J.-S."/>
            <person name="Tsai W.-C."/>
            <person name="Van De Peer Y."/>
            <person name="Liu Z.-J."/>
        </authorList>
    </citation>
    <scope>NUCLEOTIDE SEQUENCE</scope>
    <source>
        <strain evidence="1">SCP</strain>
        <tissue evidence="1">Leaves</tissue>
    </source>
</reference>
<protein>
    <submittedName>
        <fullName evidence="1">Uncharacterized protein</fullName>
    </submittedName>
</protein>
<gene>
    <name evidence="1" type="ORF">QJS04_geneDACA024206</name>
</gene>
<name>A0AAV8ZW73_ACOGR</name>
<sequence length="68" mass="7742">MHKAIVRWCNPFPTTMGRPPTLRSPRAACTLHPDPLRMIAPDLPMMTPCRPTILVVPGSLYPSRHRQR</sequence>
<organism evidence="1 2">
    <name type="scientific">Acorus gramineus</name>
    <name type="common">Dwarf sweet flag</name>
    <dbReference type="NCBI Taxonomy" id="55184"/>
    <lineage>
        <taxon>Eukaryota</taxon>
        <taxon>Viridiplantae</taxon>
        <taxon>Streptophyta</taxon>
        <taxon>Embryophyta</taxon>
        <taxon>Tracheophyta</taxon>
        <taxon>Spermatophyta</taxon>
        <taxon>Magnoliopsida</taxon>
        <taxon>Liliopsida</taxon>
        <taxon>Acoraceae</taxon>
        <taxon>Acorus</taxon>
    </lineage>
</organism>
<dbReference type="AlphaFoldDB" id="A0AAV8ZW73"/>
<dbReference type="Proteomes" id="UP001179952">
    <property type="component" value="Unassembled WGS sequence"/>
</dbReference>
<keyword evidence="2" id="KW-1185">Reference proteome</keyword>
<accession>A0AAV8ZW73</accession>
<evidence type="ECO:0000313" key="1">
    <source>
        <dbReference type="EMBL" id="KAK1256668.1"/>
    </source>
</evidence>
<dbReference type="EMBL" id="JAUJYN010000095">
    <property type="protein sequence ID" value="KAK1256668.1"/>
    <property type="molecule type" value="Genomic_DNA"/>
</dbReference>